<proteinExistence type="predicted"/>
<gene>
    <name evidence="1" type="ORF">LDC_2439</name>
</gene>
<organism evidence="1">
    <name type="scientific">sediment metagenome</name>
    <dbReference type="NCBI Taxonomy" id="749907"/>
    <lineage>
        <taxon>unclassified sequences</taxon>
        <taxon>metagenomes</taxon>
        <taxon>ecological metagenomes</taxon>
    </lineage>
</organism>
<accession>D9PLL6</accession>
<protein>
    <submittedName>
        <fullName evidence="1">Uncharacterized protein</fullName>
    </submittedName>
</protein>
<reference evidence="1" key="1">
    <citation type="submission" date="2010-07" db="EMBL/GenBank/DDBJ databases">
        <authorList>
            <consortium name="CONSOLIDER consortium CSD2007-00005"/>
            <person name="Guazzaroni M.-E."/>
            <person name="Richter M."/>
            <person name="Garcia-Salamanca A."/>
            <person name="Yarza P."/>
            <person name="Ferrer M."/>
        </authorList>
    </citation>
    <scope>NUCLEOTIDE SEQUENCE</scope>
</reference>
<reference evidence="1" key="2">
    <citation type="journal article" date="2011" name="Microb. Ecol.">
        <title>Taxonomic and Functional Metagenomic Profiling of the Microbial Community in the Anoxic Sediment of a Sub-saline Shallow Lake (Laguna de Carrizo, Central Spain).</title>
        <authorList>
            <person name="Ferrer M."/>
            <person name="Guazzaroni M.E."/>
            <person name="Richter M."/>
            <person name="Garcia-Salamanca A."/>
            <person name="Yarza P."/>
            <person name="Suarez-Suarez A."/>
            <person name="Solano J."/>
            <person name="Alcaide M."/>
            <person name="van Dillewijn P."/>
            <person name="Molina-Henares M.A."/>
            <person name="Lopez-Cortes N."/>
            <person name="Al-Ramahi Y."/>
            <person name="Guerrero C."/>
            <person name="Acosta A."/>
            <person name="de Eugenio L.I."/>
            <person name="Martinez V."/>
            <person name="Marques S."/>
            <person name="Rojo F."/>
            <person name="Santero E."/>
            <person name="Genilloud O."/>
            <person name="Perez-Perez J."/>
            <person name="Rossello-Mora R."/>
            <person name="Ramos J.L."/>
        </authorList>
    </citation>
    <scope>NUCLEOTIDE SEQUENCE</scope>
</reference>
<evidence type="ECO:0000313" key="1">
    <source>
        <dbReference type="EMBL" id="EFK95545.1"/>
    </source>
</evidence>
<comment type="caution">
    <text evidence="1">The sequence shown here is derived from an EMBL/GenBank/DDBJ whole genome shotgun (WGS) entry which is preliminary data.</text>
</comment>
<dbReference type="AlphaFoldDB" id="D9PLL6"/>
<name>D9PLL6_9ZZZZ</name>
<sequence length="103" mass="11117">MLLVPGEPIRLREIEPDPRIVIVEAVLRVVPLVRVVGAVALVAFEPLDRLAGLVRVAGDERPIERGRDELSVGPHARHVVACGVLACGELVSAVEREFRLDGA</sequence>
<feature type="non-terminal residue" evidence="1">
    <location>
        <position position="103"/>
    </location>
</feature>
<dbReference type="EMBL" id="ADZX01000741">
    <property type="protein sequence ID" value="EFK95545.1"/>
    <property type="molecule type" value="Genomic_DNA"/>
</dbReference>